<evidence type="ECO:0000313" key="2">
    <source>
        <dbReference type="Proteomes" id="UP001454036"/>
    </source>
</evidence>
<dbReference type="Proteomes" id="UP001454036">
    <property type="component" value="Unassembled WGS sequence"/>
</dbReference>
<proteinExistence type="predicted"/>
<dbReference type="EMBL" id="BAABME010029314">
    <property type="protein sequence ID" value="GAA0183497.1"/>
    <property type="molecule type" value="Genomic_DNA"/>
</dbReference>
<sequence length="203" mass="23483">MLRDHGYSIKNSQAGLGYVPPVPVRIAIRRVNNHYISEEECSPSNEKKVCIQVEINNNTRVRSNRNRKSIFLRSGKVRQPRKSVFERLGPIRKKAQVLDRYKIDQILKEFDVESVENAQHYEVYKTILRGLVKIDNYSPELEESVVSTIHITTNDDETIEEDMEDAPLELEEGVKVTVDELKEINLGTTEEPRPIYIYISVLL</sequence>
<name>A0AAV3RT86_LITER</name>
<reference evidence="1 2" key="1">
    <citation type="submission" date="2024-01" db="EMBL/GenBank/DDBJ databases">
        <title>The complete chloroplast genome sequence of Lithospermum erythrorhizon: insights into the phylogenetic relationship among Boraginaceae species and the maternal lineages of purple gromwells.</title>
        <authorList>
            <person name="Okada T."/>
            <person name="Watanabe K."/>
        </authorList>
    </citation>
    <scope>NUCLEOTIDE SEQUENCE [LARGE SCALE GENOMIC DNA]</scope>
</reference>
<accession>A0AAV3RT86</accession>
<evidence type="ECO:0000313" key="1">
    <source>
        <dbReference type="EMBL" id="GAA0183497.1"/>
    </source>
</evidence>
<dbReference type="AlphaFoldDB" id="A0AAV3RT86"/>
<keyword evidence="2" id="KW-1185">Reference proteome</keyword>
<protein>
    <submittedName>
        <fullName evidence="1">Uncharacterized protein</fullName>
    </submittedName>
</protein>
<comment type="caution">
    <text evidence="1">The sequence shown here is derived from an EMBL/GenBank/DDBJ whole genome shotgun (WGS) entry which is preliminary data.</text>
</comment>
<gene>
    <name evidence="1" type="ORF">LIER_42416</name>
</gene>
<organism evidence="1 2">
    <name type="scientific">Lithospermum erythrorhizon</name>
    <name type="common">Purple gromwell</name>
    <name type="synonym">Lithospermum officinale var. erythrorhizon</name>
    <dbReference type="NCBI Taxonomy" id="34254"/>
    <lineage>
        <taxon>Eukaryota</taxon>
        <taxon>Viridiplantae</taxon>
        <taxon>Streptophyta</taxon>
        <taxon>Embryophyta</taxon>
        <taxon>Tracheophyta</taxon>
        <taxon>Spermatophyta</taxon>
        <taxon>Magnoliopsida</taxon>
        <taxon>eudicotyledons</taxon>
        <taxon>Gunneridae</taxon>
        <taxon>Pentapetalae</taxon>
        <taxon>asterids</taxon>
        <taxon>lamiids</taxon>
        <taxon>Boraginales</taxon>
        <taxon>Boraginaceae</taxon>
        <taxon>Boraginoideae</taxon>
        <taxon>Lithospermeae</taxon>
        <taxon>Lithospermum</taxon>
    </lineage>
</organism>